<organism evidence="2 3">
    <name type="scientific">Ditylenchus destructor</name>
    <dbReference type="NCBI Taxonomy" id="166010"/>
    <lineage>
        <taxon>Eukaryota</taxon>
        <taxon>Metazoa</taxon>
        <taxon>Ecdysozoa</taxon>
        <taxon>Nematoda</taxon>
        <taxon>Chromadorea</taxon>
        <taxon>Rhabditida</taxon>
        <taxon>Tylenchina</taxon>
        <taxon>Tylenchomorpha</taxon>
        <taxon>Sphaerularioidea</taxon>
        <taxon>Anguinidae</taxon>
        <taxon>Anguininae</taxon>
        <taxon>Ditylenchus</taxon>
    </lineage>
</organism>
<feature type="compositionally biased region" description="Polar residues" evidence="1">
    <location>
        <begin position="1"/>
        <end position="10"/>
    </location>
</feature>
<feature type="region of interest" description="Disordered" evidence="1">
    <location>
        <begin position="1"/>
        <end position="49"/>
    </location>
</feature>
<proteinExistence type="predicted"/>
<evidence type="ECO:0000256" key="1">
    <source>
        <dbReference type="SAM" id="MobiDB-lite"/>
    </source>
</evidence>
<dbReference type="EMBL" id="JAKKPZ010000002">
    <property type="protein sequence ID" value="KAI1726230.1"/>
    <property type="molecule type" value="Genomic_DNA"/>
</dbReference>
<accession>A0AAD4NDQ3</accession>
<name>A0AAD4NDQ3_9BILA</name>
<protein>
    <submittedName>
        <fullName evidence="2">Uncharacterized protein</fullName>
    </submittedName>
</protein>
<dbReference type="AlphaFoldDB" id="A0AAD4NDQ3"/>
<comment type="caution">
    <text evidence="2">The sequence shown here is derived from an EMBL/GenBank/DDBJ whole genome shotgun (WGS) entry which is preliminary data.</text>
</comment>
<evidence type="ECO:0000313" key="3">
    <source>
        <dbReference type="Proteomes" id="UP001201812"/>
    </source>
</evidence>
<gene>
    <name evidence="2" type="ORF">DdX_02936</name>
</gene>
<reference evidence="2" key="1">
    <citation type="submission" date="2022-01" db="EMBL/GenBank/DDBJ databases">
        <title>Genome Sequence Resource for Two Populations of Ditylenchus destructor, the Migratory Endoparasitic Phytonematode.</title>
        <authorList>
            <person name="Zhang H."/>
            <person name="Lin R."/>
            <person name="Xie B."/>
        </authorList>
    </citation>
    <scope>NUCLEOTIDE SEQUENCE</scope>
    <source>
        <strain evidence="2">BazhouSP</strain>
    </source>
</reference>
<dbReference type="Proteomes" id="UP001201812">
    <property type="component" value="Unassembled WGS sequence"/>
</dbReference>
<evidence type="ECO:0000313" key="2">
    <source>
        <dbReference type="EMBL" id="KAI1726230.1"/>
    </source>
</evidence>
<keyword evidence="3" id="KW-1185">Reference proteome</keyword>
<sequence>MTKSRQSHNAFSGEFGRISEIETGPQTCDDKTNPNPNQTPYAATRHKAKRREECTLSVASSLCVCGDSDAHTQTRLMAAHS</sequence>